<comment type="similarity">
    <text evidence="2">Belongs to the glycosyl hydrolase 38 family.</text>
</comment>
<dbReference type="Gene3D" id="1.20.1270.50">
    <property type="entry name" value="Glycoside hydrolase family 38, central domain"/>
    <property type="match status" value="2"/>
</dbReference>
<keyword evidence="11" id="KW-1185">Reference proteome</keyword>
<evidence type="ECO:0000256" key="8">
    <source>
        <dbReference type="SAM" id="MobiDB-lite"/>
    </source>
</evidence>
<dbReference type="Gene3D" id="2.60.40.1180">
    <property type="entry name" value="Golgi alpha-mannosidase II"/>
    <property type="match status" value="1"/>
</dbReference>
<feature type="domain" description="Glycoside hydrolase family 38 central" evidence="9">
    <location>
        <begin position="452"/>
        <end position="575"/>
    </location>
</feature>
<name>A0ABQ9GJQ1_9NEOP</name>
<dbReference type="EMBL" id="JARBHB010000011">
    <property type="protein sequence ID" value="KAJ8872261.1"/>
    <property type="molecule type" value="Genomic_DNA"/>
</dbReference>
<accession>A0ABQ9GJQ1</accession>
<dbReference type="Gene3D" id="2.60.40.1360">
    <property type="match status" value="1"/>
</dbReference>
<dbReference type="InterPro" id="IPR015341">
    <property type="entry name" value="Glyco_hydro_38_cen"/>
</dbReference>
<feature type="region of interest" description="Disordered" evidence="8">
    <location>
        <begin position="1596"/>
        <end position="1622"/>
    </location>
</feature>
<dbReference type="Gene3D" id="2.70.98.30">
    <property type="entry name" value="Golgi alpha-mannosidase II, domain 4"/>
    <property type="match status" value="3"/>
</dbReference>
<dbReference type="Pfam" id="PF09261">
    <property type="entry name" value="Alpha-mann_mid"/>
    <property type="match status" value="1"/>
</dbReference>
<dbReference type="Gene3D" id="3.20.110.10">
    <property type="entry name" value="Glycoside hydrolase 38, N terminal domain"/>
    <property type="match status" value="2"/>
</dbReference>
<keyword evidence="3" id="KW-0479">Metal-binding</keyword>
<evidence type="ECO:0000256" key="2">
    <source>
        <dbReference type="ARBA" id="ARBA00009792"/>
    </source>
</evidence>
<feature type="compositionally biased region" description="Basic and acidic residues" evidence="8">
    <location>
        <begin position="2185"/>
        <end position="2198"/>
    </location>
</feature>
<dbReference type="InterPro" id="IPR050843">
    <property type="entry name" value="Glycosyl_Hydrlase_38"/>
</dbReference>
<dbReference type="InterPro" id="IPR011013">
    <property type="entry name" value="Gal_mutarotase_sf_dom"/>
</dbReference>
<dbReference type="InterPro" id="IPR037094">
    <property type="entry name" value="Glyco_hydro_38_cen_sf"/>
</dbReference>
<organism evidence="10 11">
    <name type="scientific">Dryococelus australis</name>
    <dbReference type="NCBI Taxonomy" id="614101"/>
    <lineage>
        <taxon>Eukaryota</taxon>
        <taxon>Metazoa</taxon>
        <taxon>Ecdysozoa</taxon>
        <taxon>Arthropoda</taxon>
        <taxon>Hexapoda</taxon>
        <taxon>Insecta</taxon>
        <taxon>Pterygota</taxon>
        <taxon>Neoptera</taxon>
        <taxon>Polyneoptera</taxon>
        <taxon>Phasmatodea</taxon>
        <taxon>Verophasmatodea</taxon>
        <taxon>Anareolatae</taxon>
        <taxon>Phasmatidae</taxon>
        <taxon>Eurycanthinae</taxon>
        <taxon>Dryococelus</taxon>
    </lineage>
</organism>
<keyword evidence="7" id="KW-0326">Glycosidase</keyword>
<evidence type="ECO:0000259" key="9">
    <source>
        <dbReference type="SMART" id="SM00872"/>
    </source>
</evidence>
<feature type="region of interest" description="Disordered" evidence="8">
    <location>
        <begin position="677"/>
        <end position="753"/>
    </location>
</feature>
<proteinExistence type="inferred from homology"/>
<evidence type="ECO:0000256" key="5">
    <source>
        <dbReference type="ARBA" id="ARBA00022833"/>
    </source>
</evidence>
<evidence type="ECO:0000256" key="3">
    <source>
        <dbReference type="ARBA" id="ARBA00022723"/>
    </source>
</evidence>
<dbReference type="SUPFAM" id="SSF74650">
    <property type="entry name" value="Galactose mutarotase-like"/>
    <property type="match status" value="5"/>
</dbReference>
<evidence type="ECO:0000256" key="1">
    <source>
        <dbReference type="ARBA" id="ARBA00001947"/>
    </source>
</evidence>
<feature type="compositionally biased region" description="Low complexity" evidence="8">
    <location>
        <begin position="792"/>
        <end position="812"/>
    </location>
</feature>
<sequence>MELLFGSCLLRLHEVPALSPVWSVLNYKFTFMATVASNKRRVISDGITINGFFTLPCSPAPVQRPGYFSSLGENKVYKITLKEQCAVFVCAQFNYILHENHSLLDITDTPGFSLRLNDSLGPCGVPRVGWQIDSFGHSRETASIMALMGFDGTVINRIDYQDKSARQRTHDMEFMWRASSNLDGSAELFTTALFDHYHPPPLCCWDVLCSDPDISENTASVVRWRLFLLRNTSSMEQHRNERAGEKGDPRENPPTSGIIRHDSRMRKSGSNPNGNRARFASLGGLASFMDYVKEQAQYFSTNNVMATMGNDFTYMDAKRYYHNIDKLIDNGMARLQPGFNPFRPTLICGFKSRPTTIVISNGGKICPPKAPKKSFIRDALFLRSLLLASSNRRRALVTESRLLERPLVNSRDEGVHAVYSTPDCYVKAVHDASPVLSTHSEDFFPYASSRDVYWTGYYTSRPTIKYLERLGSNFLQCYCNARFISPTTEHNTYSLLFVTTKLVLCQLKYSTQQNICYLQQREACVRQVCKQLCALSGLRSGSLDILRETLGVFQHHDAITGTERRRVADDYVRQLLSAVNTSSTLAQTNINRLLGGRGSSGEVTMTSCLLLNISQCEMSERSQDLVVTVYNPLSRPVSHYVRLPVPAARYIVSDMQGQYVLLTRILRMERRWNLRAGETGVPRENPPASGIVQDDSHMRKSGSEPAGDRTWIALEGGDSPSHCTTAAPSVGRSERSGDCEERASRSAVRSESDRLGRITYPGKARGMRYVTGKQSLRECSFQETCGPKSARRPTASSGTTPTSGSGPTGNRTRFALMGGDRSSHCATAYYECMQACYKIPLTIYFKNNHFNHKMSAVGVSGVARTKRMVVSGNTEANTTGMAIVEHTDTGGSLQSCPHILAYDMCCDVLLGAEQASQLVLVPEPVRKLEARQSQATCELVFRAVDLPPLGLRAYRVRRSGHSPLPSPVHTNVIGNHVSTFKLGSAMIEVSMEQLRNERAGVAGDPRENPPTSRIIRHDSHTQKSGDPVGLRRTATNMDTGLVSSRCCCRQMVRVEVNASSGLVSRLVTSLGVEMPLQQNIMYYSSRGGAYVFKPDRGPTPVADLAARYTVYTGNIAPHRTRVCCAWCARLGGVCEIACGVRDCVWCARWRVVCEIARGVRDCAWCARLRVVCEIACSVRDCVWCTRLRVLCEIACGMRGCEWCARLCVVCEVACGVRDCVFCARLRVVYEIACSVRDCVWCTRLRVLCEIACGMRGCEWCARLCVVCEVVWCVRDCVFCARLRVVCEVVRGVRGCAWCARLRVVYEVVWCVRDCVWCARLRVLCEIACGVRSCAWCARLCVVCEVVRGVRGCVVCAGELVDEVHQVFDDWASQVVRVYKEEDHVEFEWLVGPIPIHLRRLPTWKYFTFDARKCGSDKDYIVTYTKCAMAAMRKALDRRAVLSSCCLYLNPIYGVIHLRDRVTGNRLLYHFELMGICMPVWPETCRITPPKRTPVVRKFGYFQLMGICMPVWPETCTITPPKRTPVLAITTARVRNYTHLRAQQIAYHKDGRNHISCCGNIFSPVDAAISTIASHQGEPGSIPGRVTGFSQVGGFSRESPISPPLKSGASPYSPQSPSLAPNTAMLRGVGTDVISLFSTELRSRGEFRTDSNGREVMRRKRGQRADKRVRVTQPVAGNYYPVTAGVSLRDDDSGLQIAVLTDRAQGASSVRDGQLELMVSSLPLLLLPGYSFLPPRANEASRSLRKSNHRDNSSSWSVLSHYFYFLDTPSFHLALTKLHQVSGNQTTGTTRRLREVMASAFSKPNTTGITEDSFERNISVLPPPGYMTLAILNPPESSRALSSRRRRAGHLTETSGHCRHEHGLTQEWKDEEIRRSPRKPVDQCRRRARFPHAKVRERPHRESNPARLDGRMCGRGSRCVCVGVLQLHRRLLRDDNMGLGESLDDRQPARGRHYVLAGRLHGTRPSLEAKQRLLAQSKLLQPWIFLSPYLAHSSSLRAHEVHTYSDILPSFTALESTPDSTTEAVTVFLKVELFLMTYLLQKKDDNFSGLRTSLPDNVQLLTLEPWGKDSLLVRLEHILEKDEDELLSRNVTVNLKVSCTHSQSHYTPHTLLQIMTSRELIIGSIKLGPGALLPDETARFPGSSSMPTSSSLRLSAVTGSAYPQLFCASETSKYPMRVIEVRMELRRNDGPEETGDPRENPPTSGIVQHDSHLRKSGVNRPRIEAGSPWWEASVLTAQPPRPQTHLNMTLSGIPLDSTVLCTLESQMFVHWLLHKRVASVTPHRAVLHSLLVSLQVCYWLRVVLGVSNGLLFSCKVSFDRHINKVMKPIAMLSLHKAEEYTACIQVDLKQGFQKCSFYREQPIKGSEVLLNINANFARLYQFQVDKFGKLTLVSEDSFVKWSSAGMKGWRKQEIPEKTRRPPASSGTIPTCENPEVARPGIEPGPKELQKNTVPPFLAKEGPEGWEMGAPRGNRHDSHMRKSGVTQPGIESGSPRWEASRLTAQPQWPLSDCGVYSIDRTAGAPGGAVRQRDDARRQPVAVRRSSAGLAHGRRLDGGRTPRVLRQQSVSYLRRLPRAHADQDLHPASPLPARSRGLTGRHCLRAVREDTHVHCSVRDDKLPLNERGPSTEDREGYNTASRIVPKRYCVISKRLNGRKIANNNWQLSIQDHDGNTARLARRGDEALGVRVSVARIAPSLIHLGRGVSKTHIDNKDIHKPYHQDQLTIPTQTTKTTKNIHNPYHQDQLTISTHTTKTTKTIHRPYHQDQLDIPTHTTKITKNIHKPYHQDQLAIPTHTTKTTKKIHKPYHQDQLAIPTHTTKTTKNIHKPYHQDQLAIPTNTTKTTKNIHNPYHQDQLAISTHNQDHQDHSQAIISRPAGHTNTQDQDHQEHSQALPPRPAGHTNTHNQDHQEHSQALPP</sequence>
<feature type="region of interest" description="Disordered" evidence="8">
    <location>
        <begin position="1000"/>
        <end position="1031"/>
    </location>
</feature>
<dbReference type="InterPro" id="IPR011330">
    <property type="entry name" value="Glyco_hydro/deAcase_b/a-brl"/>
</dbReference>
<dbReference type="InterPro" id="IPR013780">
    <property type="entry name" value="Glyco_hydro_b"/>
</dbReference>
<keyword evidence="6" id="KW-1015">Disulfide bond</keyword>
<dbReference type="Pfam" id="PF01074">
    <property type="entry name" value="Glyco_hydro_38N"/>
    <property type="match status" value="1"/>
</dbReference>
<dbReference type="Pfam" id="PF07748">
    <property type="entry name" value="Glyco_hydro_38C"/>
    <property type="match status" value="1"/>
</dbReference>
<feature type="region of interest" description="Disordered" evidence="8">
    <location>
        <begin position="2521"/>
        <end position="2556"/>
    </location>
</feature>
<protein>
    <recommendedName>
        <fullName evidence="9">Glycoside hydrolase family 38 central domain-containing protein</fullName>
    </recommendedName>
</protein>
<feature type="region of interest" description="Disordered" evidence="8">
    <location>
        <begin position="2185"/>
        <end position="2218"/>
    </location>
</feature>
<evidence type="ECO:0000313" key="11">
    <source>
        <dbReference type="Proteomes" id="UP001159363"/>
    </source>
</evidence>
<feature type="region of interest" description="Disordered" evidence="8">
    <location>
        <begin position="2468"/>
        <end position="2502"/>
    </location>
</feature>
<keyword evidence="4" id="KW-0378">Hydrolase</keyword>
<feature type="region of interest" description="Disordered" evidence="8">
    <location>
        <begin position="2411"/>
        <end position="2451"/>
    </location>
</feature>
<feature type="region of interest" description="Disordered" evidence="8">
    <location>
        <begin position="2876"/>
        <end position="2917"/>
    </location>
</feature>
<evidence type="ECO:0000256" key="4">
    <source>
        <dbReference type="ARBA" id="ARBA00022801"/>
    </source>
</evidence>
<feature type="region of interest" description="Disordered" evidence="8">
    <location>
        <begin position="782"/>
        <end position="812"/>
    </location>
</feature>
<dbReference type="InterPro" id="IPR000602">
    <property type="entry name" value="Glyco_hydro_38_N"/>
</dbReference>
<feature type="region of interest" description="Disordered" evidence="8">
    <location>
        <begin position="1836"/>
        <end position="1863"/>
    </location>
</feature>
<comment type="cofactor">
    <cofactor evidence="1">
        <name>Zn(2+)</name>
        <dbReference type="ChEBI" id="CHEBI:29105"/>
    </cofactor>
</comment>
<evidence type="ECO:0000313" key="10">
    <source>
        <dbReference type="EMBL" id="KAJ8872261.1"/>
    </source>
</evidence>
<dbReference type="SUPFAM" id="SSF88688">
    <property type="entry name" value="Families 57/38 glycoside transferase middle domain"/>
    <property type="match status" value="2"/>
</dbReference>
<dbReference type="SMART" id="SM00872">
    <property type="entry name" value="Alpha-mann_mid"/>
    <property type="match status" value="1"/>
</dbReference>
<evidence type="ECO:0000256" key="6">
    <source>
        <dbReference type="ARBA" id="ARBA00023157"/>
    </source>
</evidence>
<comment type="caution">
    <text evidence="10">The sequence shown here is derived from an EMBL/GenBank/DDBJ whole genome shotgun (WGS) entry which is preliminary data.</text>
</comment>
<dbReference type="InterPro" id="IPR027291">
    <property type="entry name" value="Glyco_hydro_38_N_sf"/>
</dbReference>
<feature type="compositionally biased region" description="Basic and acidic residues" evidence="8">
    <location>
        <begin position="236"/>
        <end position="251"/>
    </location>
</feature>
<gene>
    <name evidence="10" type="ORF">PR048_025863</name>
</gene>
<dbReference type="InterPro" id="IPR028995">
    <property type="entry name" value="Glyco_hydro_57/38_cen_sf"/>
</dbReference>
<feature type="compositionally biased region" description="Basic and acidic residues" evidence="8">
    <location>
        <begin position="732"/>
        <end position="753"/>
    </location>
</feature>
<dbReference type="PANTHER" id="PTHR11607:SF3">
    <property type="entry name" value="LYSOSOMAL ALPHA-MANNOSIDASE"/>
    <property type="match status" value="1"/>
</dbReference>
<dbReference type="Proteomes" id="UP001159363">
    <property type="component" value="Chromosome 10"/>
</dbReference>
<dbReference type="InterPro" id="IPR011682">
    <property type="entry name" value="Glyco_hydro_38_C"/>
</dbReference>
<dbReference type="PANTHER" id="PTHR11607">
    <property type="entry name" value="ALPHA-MANNOSIDASE"/>
    <property type="match status" value="1"/>
</dbReference>
<keyword evidence="5" id="KW-0862">Zinc</keyword>
<feature type="compositionally biased region" description="Polar residues" evidence="8">
    <location>
        <begin position="1609"/>
        <end position="1620"/>
    </location>
</feature>
<dbReference type="SUPFAM" id="SSF88713">
    <property type="entry name" value="Glycoside hydrolase/deacetylase"/>
    <property type="match status" value="3"/>
</dbReference>
<evidence type="ECO:0000256" key="7">
    <source>
        <dbReference type="ARBA" id="ARBA00023295"/>
    </source>
</evidence>
<feature type="region of interest" description="Disordered" evidence="8">
    <location>
        <begin position="235"/>
        <end position="274"/>
    </location>
</feature>
<reference evidence="10 11" key="1">
    <citation type="submission" date="2023-02" db="EMBL/GenBank/DDBJ databases">
        <title>LHISI_Scaffold_Assembly.</title>
        <authorList>
            <person name="Stuart O.P."/>
            <person name="Cleave R."/>
            <person name="Magrath M.J.L."/>
            <person name="Mikheyev A.S."/>
        </authorList>
    </citation>
    <scope>NUCLEOTIDE SEQUENCE [LARGE SCALE GENOMIC DNA]</scope>
    <source>
        <strain evidence="10">Daus_M_001</strain>
        <tissue evidence="10">Leg muscle</tissue>
    </source>
</reference>